<feature type="binding site" evidence="6">
    <location>
        <position position="194"/>
    </location>
    <ligand>
        <name>Zn(2+)</name>
        <dbReference type="ChEBI" id="CHEBI:29105"/>
    </ligand>
</feature>
<feature type="binding site" evidence="6">
    <location>
        <position position="196"/>
    </location>
    <ligand>
        <name>Zn(2+)</name>
        <dbReference type="ChEBI" id="CHEBI:29105"/>
    </ligand>
</feature>
<feature type="binding site" evidence="6">
    <location>
        <position position="201"/>
    </location>
    <ligand>
        <name>Zn(2+)</name>
        <dbReference type="ChEBI" id="CHEBI:29105"/>
    </ligand>
</feature>
<proteinExistence type="inferred from homology"/>
<dbReference type="NCBIfam" id="NF002091">
    <property type="entry name" value="PRK00924.1"/>
    <property type="match status" value="1"/>
</dbReference>
<name>A0A1L4FR84_9BACT</name>
<comment type="cofactor">
    <cofactor evidence="6">
        <name>Zn(2+)</name>
        <dbReference type="ChEBI" id="CHEBI:29105"/>
    </cofactor>
    <text evidence="6">Binds 1 zinc ion per subunit.</text>
</comment>
<sequence length="276" mass="31546">MKTYYAKSAEEVKTLDTNKLRENFLVENLFVDEKIQLNYLHYDRIIAFGAKPVHETLNLELSSEIGSKFFLERRECGIINLGGAGEIHFDGGVEVLENRDGLYLPVGNQKVAFKSLDPKNPALFYGFSTLGLKEYPVTKVNIKEAKAIHLGSAAESNTRTIYQFFHPNVCQTNSLLMGMTILEPNNMWNTMPCHTHERRTECYLYFDLSEEHRVFHFMGQPQETRHLVVKNNDFVISPSWSIHSGVGTSNYSFIWAMGGENLDYTDMQGVKTKDLK</sequence>
<accession>A0A1L4FR84</accession>
<dbReference type="PANTHER" id="PTHR38461:SF1">
    <property type="entry name" value="4-DEOXY-L-THREO-5-HEXOSULOSE-URONATE KETOL-ISOMERASE"/>
    <property type="match status" value="1"/>
</dbReference>
<dbReference type="GO" id="GO:0008270">
    <property type="term" value="F:zinc ion binding"/>
    <property type="evidence" value="ECO:0007669"/>
    <property type="project" value="UniProtKB-UniRule"/>
</dbReference>
<dbReference type="UniPathway" id="UPA00545">
    <property type="reaction ID" value="UER00826"/>
</dbReference>
<dbReference type="InterPro" id="IPR027449">
    <property type="entry name" value="KduI_N"/>
</dbReference>
<organism evidence="7 8">
    <name type="scientific">Mycoplasmopsis pullorum</name>
    <dbReference type="NCBI Taxonomy" id="48003"/>
    <lineage>
        <taxon>Bacteria</taxon>
        <taxon>Bacillati</taxon>
        <taxon>Mycoplasmatota</taxon>
        <taxon>Mycoplasmoidales</taxon>
        <taxon>Metamycoplasmataceae</taxon>
        <taxon>Mycoplasmopsis</taxon>
    </lineage>
</organism>
<dbReference type="InterPro" id="IPR007045">
    <property type="entry name" value="KduI"/>
</dbReference>
<reference evidence="8" key="1">
    <citation type="submission" date="2016-10" db="EMBL/GenBank/DDBJ databases">
        <authorList>
            <person name="Beylefeld A."/>
            <person name="Abolnik C."/>
        </authorList>
    </citation>
    <scope>NUCLEOTIDE SEQUENCE [LARGE SCALE GENOMIC DNA]</scope>
    <source>
        <strain evidence="8">B359_6</strain>
    </source>
</reference>
<evidence type="ECO:0000256" key="4">
    <source>
        <dbReference type="ARBA" id="ARBA00022833"/>
    </source>
</evidence>
<dbReference type="Gene3D" id="2.60.120.10">
    <property type="entry name" value="Jelly Rolls"/>
    <property type="match status" value="1"/>
</dbReference>
<keyword evidence="5 6" id="KW-0413">Isomerase</keyword>
<gene>
    <name evidence="6" type="primary">kduI</name>
    <name evidence="7" type="ORF">BLA55_00200</name>
</gene>
<dbReference type="GO" id="GO:0042840">
    <property type="term" value="P:D-glucuronate catabolic process"/>
    <property type="evidence" value="ECO:0007669"/>
    <property type="project" value="TreeGrafter"/>
</dbReference>
<evidence type="ECO:0000313" key="7">
    <source>
        <dbReference type="EMBL" id="APJ38118.1"/>
    </source>
</evidence>
<feature type="binding site" evidence="6">
    <location>
        <position position="243"/>
    </location>
    <ligand>
        <name>Zn(2+)</name>
        <dbReference type="ChEBI" id="CHEBI:29105"/>
    </ligand>
</feature>
<dbReference type="OrthoDB" id="9770644at2"/>
<evidence type="ECO:0000256" key="5">
    <source>
        <dbReference type="ARBA" id="ARBA00023235"/>
    </source>
</evidence>
<dbReference type="InterPro" id="IPR014710">
    <property type="entry name" value="RmlC-like_jellyroll"/>
</dbReference>
<comment type="similarity">
    <text evidence="2 6">Belongs to the KduI family.</text>
</comment>
<dbReference type="InterPro" id="IPR021120">
    <property type="entry name" value="KduI/IolB_isomerase"/>
</dbReference>
<dbReference type="HAMAP" id="MF_00687">
    <property type="entry name" value="KduI"/>
    <property type="match status" value="1"/>
</dbReference>
<dbReference type="Proteomes" id="UP000184322">
    <property type="component" value="Chromosome"/>
</dbReference>
<evidence type="ECO:0000256" key="2">
    <source>
        <dbReference type="ARBA" id="ARBA00008086"/>
    </source>
</evidence>
<keyword evidence="3 6" id="KW-0479">Metal-binding</keyword>
<dbReference type="RefSeq" id="WP_073372124.1">
    <property type="nucleotide sequence ID" value="NZ_CP017813.1"/>
</dbReference>
<dbReference type="CDD" id="cd20491">
    <property type="entry name" value="cupin_KduI_C"/>
    <property type="match status" value="1"/>
</dbReference>
<dbReference type="CDD" id="cd20294">
    <property type="entry name" value="cupin_KduI_N"/>
    <property type="match status" value="1"/>
</dbReference>
<dbReference type="GO" id="GO:0008697">
    <property type="term" value="F:4-deoxy-L-threo-5-hexosulose-uronate ketol-isomerase activity"/>
    <property type="evidence" value="ECO:0007669"/>
    <property type="project" value="UniProtKB-UniRule"/>
</dbReference>
<dbReference type="GO" id="GO:0019698">
    <property type="term" value="P:D-galacturonate catabolic process"/>
    <property type="evidence" value="ECO:0007669"/>
    <property type="project" value="TreeGrafter"/>
</dbReference>
<comment type="pathway">
    <text evidence="6">Glycan metabolism; pectin degradation; 2-dehydro-3-deoxy-D-gluconate from pectin: step 4/5.</text>
</comment>
<dbReference type="KEGG" id="mpul:BLA55_00200"/>
<dbReference type="STRING" id="48003.BLA55_00200"/>
<dbReference type="Gene3D" id="2.60.120.520">
    <property type="entry name" value="pectin degrading enzyme 5-keto 4- deoxyuronate isomerase, domain 1"/>
    <property type="match status" value="1"/>
</dbReference>
<evidence type="ECO:0000256" key="3">
    <source>
        <dbReference type="ARBA" id="ARBA00022723"/>
    </source>
</evidence>
<dbReference type="EC" id="5.3.1.17" evidence="6"/>
<evidence type="ECO:0000256" key="1">
    <source>
        <dbReference type="ARBA" id="ARBA00000552"/>
    </source>
</evidence>
<dbReference type="PIRSF" id="PIRSF006625">
    <property type="entry name" value="KduI"/>
    <property type="match status" value="1"/>
</dbReference>
<comment type="function">
    <text evidence="6">Catalyzes the isomerization of 5-dehydro-4-deoxy-D-glucuronate to 3-deoxy-D-glycero-2,5-hexodiulosonate.</text>
</comment>
<evidence type="ECO:0000256" key="6">
    <source>
        <dbReference type="HAMAP-Rule" id="MF_00687"/>
    </source>
</evidence>
<keyword evidence="8" id="KW-1185">Reference proteome</keyword>
<dbReference type="SUPFAM" id="SSF51182">
    <property type="entry name" value="RmlC-like cupins"/>
    <property type="match status" value="1"/>
</dbReference>
<dbReference type="EMBL" id="CP017813">
    <property type="protein sequence ID" value="APJ38118.1"/>
    <property type="molecule type" value="Genomic_DNA"/>
</dbReference>
<comment type="catalytic activity">
    <reaction evidence="1 6">
        <text>5-dehydro-4-deoxy-D-glucuronate = 3-deoxy-D-glycero-2,5-hexodiulosonate</text>
        <dbReference type="Rhea" id="RHEA:23896"/>
        <dbReference type="ChEBI" id="CHEBI:17117"/>
        <dbReference type="ChEBI" id="CHEBI:29071"/>
        <dbReference type="EC" id="5.3.1.17"/>
    </reaction>
</comment>
<keyword evidence="4 6" id="KW-0862">Zinc</keyword>
<protein>
    <recommendedName>
        <fullName evidence="6">4-deoxy-L-threo-5-hexosulose-uronate ketol-isomerase</fullName>
        <ecNumber evidence="6">5.3.1.17</ecNumber>
    </recommendedName>
    <alternativeName>
        <fullName evidence="6">5-keto-4-deoxyuronate isomerase</fullName>
    </alternativeName>
    <alternativeName>
        <fullName evidence="6">DKI isomerase</fullName>
    </alternativeName>
</protein>
<dbReference type="PANTHER" id="PTHR38461">
    <property type="entry name" value="4-DEOXY-L-THREO-5-HEXOSULOSE-URONATE KETOL-ISOMERASE"/>
    <property type="match status" value="1"/>
</dbReference>
<dbReference type="AlphaFoldDB" id="A0A1L4FR84"/>
<dbReference type="Pfam" id="PF04962">
    <property type="entry name" value="KduI"/>
    <property type="match status" value="1"/>
</dbReference>
<dbReference type="GO" id="GO:0045490">
    <property type="term" value="P:pectin catabolic process"/>
    <property type="evidence" value="ECO:0007669"/>
    <property type="project" value="UniProtKB-UniRule"/>
</dbReference>
<dbReference type="InterPro" id="IPR011051">
    <property type="entry name" value="RmlC_Cupin_sf"/>
</dbReference>
<evidence type="ECO:0000313" key="8">
    <source>
        <dbReference type="Proteomes" id="UP000184322"/>
    </source>
</evidence>